<comment type="catalytic activity">
    <reaction evidence="1 10">
        <text>D-fructose 6-phosphate + L-glutamine = D-glucosamine 6-phosphate + L-glutamate</text>
        <dbReference type="Rhea" id="RHEA:13237"/>
        <dbReference type="ChEBI" id="CHEBI:29985"/>
        <dbReference type="ChEBI" id="CHEBI:58359"/>
        <dbReference type="ChEBI" id="CHEBI:58725"/>
        <dbReference type="ChEBI" id="CHEBI:61527"/>
        <dbReference type="EC" id="2.6.1.16"/>
    </reaction>
</comment>
<evidence type="ECO:0000259" key="11">
    <source>
        <dbReference type="PROSITE" id="PS51278"/>
    </source>
</evidence>
<dbReference type="GO" id="GO:0006047">
    <property type="term" value="P:UDP-N-acetylglucosamine metabolic process"/>
    <property type="evidence" value="ECO:0007669"/>
    <property type="project" value="TreeGrafter"/>
</dbReference>
<sequence>MCGIIGYVGNNNSVPYIIDGLKRLEYRGYDSAGISILQGHELVTVRAVGKVAELEKATLLANPKGNTGIGHTRWATHGKPSEENSHPHTDCTGDIVVVHNGIIENYLTLRDKLESRGHRFKSETDTEVIAHLIEENLLHVRAENDQDRLLKAVQKTNKEIAGAYAYGVLWARTPGLLIGVKNQSPMVVGLGKDENFLASDVPAFLKHTNKVLFLEDGEIALLHVDGVTVLDKDGKEKEVKPVKISWDQQTAEKGGFAHFMLKEIYDQPQAIEDTLRTARADFGKILGLDTTGIRELRNIHIIACGTAYHAGLVGKYYIEQLAGIPVSVDLASEYKYRAIPPLPHTLAVAISQSGETADTIGAIKKAKELGFRTLAICNVLGSTLTRTCDGTFFTHCGPEISVASTKAFTSQITSVYALALFLGKANGNLSQAAFDKAYKGLLALSKAMSEAVKLEYEVRHLTRKIYKADRFIFLGRNVNFPIALEGALKLKEVSYRSAEGFAAGEIKHGPISIIDKGTPVFMIMPHDSLFEKMLSACQECRARGAFVVVITTKNGVKQAKDVADKVITVPQTDDLLQPIIDVVPLQFLAYWIAKRLGCDIDQPRNLAKSVTVE</sequence>
<dbReference type="CDD" id="cd05009">
    <property type="entry name" value="SIS_GlmS_GlmD_2"/>
    <property type="match status" value="1"/>
</dbReference>
<gene>
    <name evidence="10" type="primary">glmS</name>
    <name evidence="13" type="ORF">B5F75_01805</name>
</gene>
<dbReference type="GO" id="GO:0005975">
    <property type="term" value="P:carbohydrate metabolic process"/>
    <property type="evidence" value="ECO:0007669"/>
    <property type="project" value="UniProtKB-UniRule"/>
</dbReference>
<feature type="active site" description="Nucleophile; for GATase activity" evidence="10">
    <location>
        <position position="2"/>
    </location>
</feature>
<dbReference type="GO" id="GO:0005829">
    <property type="term" value="C:cytosol"/>
    <property type="evidence" value="ECO:0007669"/>
    <property type="project" value="TreeGrafter"/>
</dbReference>
<dbReference type="PANTHER" id="PTHR10937:SF0">
    <property type="entry name" value="GLUTAMINE--FRUCTOSE-6-PHOSPHATE TRANSAMINASE (ISOMERIZING)"/>
    <property type="match status" value="1"/>
</dbReference>
<dbReference type="OrthoDB" id="106547at2"/>
<organism evidence="13 14">
    <name type="scientific">Candidatus Avelusimicrobium gallicola</name>
    <dbReference type="NCBI Taxonomy" id="2562704"/>
    <lineage>
        <taxon>Bacteria</taxon>
        <taxon>Pseudomonadati</taxon>
        <taxon>Elusimicrobiota</taxon>
        <taxon>Elusimicrobia</taxon>
        <taxon>Elusimicrobiales</taxon>
        <taxon>Elusimicrobiaceae</taxon>
        <taxon>Candidatus Avelusimicrobium</taxon>
    </lineage>
</organism>
<evidence type="ECO:0000256" key="1">
    <source>
        <dbReference type="ARBA" id="ARBA00001031"/>
    </source>
</evidence>
<dbReference type="Pfam" id="PF01380">
    <property type="entry name" value="SIS"/>
    <property type="match status" value="2"/>
</dbReference>
<dbReference type="InterPro" id="IPR046348">
    <property type="entry name" value="SIS_dom_sf"/>
</dbReference>
<dbReference type="HAMAP" id="MF_00164">
    <property type="entry name" value="GlmS"/>
    <property type="match status" value="1"/>
</dbReference>
<keyword evidence="7 10" id="KW-0808">Transferase</keyword>
<evidence type="ECO:0000256" key="8">
    <source>
        <dbReference type="ARBA" id="ARBA00022737"/>
    </source>
</evidence>
<feature type="domain" description="Glutamine amidotransferase type-2" evidence="11">
    <location>
        <begin position="2"/>
        <end position="225"/>
    </location>
</feature>
<dbReference type="EMBL" id="NFJD01000001">
    <property type="protein sequence ID" value="OUO57533.1"/>
    <property type="molecule type" value="Genomic_DNA"/>
</dbReference>
<comment type="subcellular location">
    <subcellularLocation>
        <location evidence="2 10">Cytoplasm</location>
    </subcellularLocation>
</comment>
<dbReference type="Gene3D" id="3.40.50.10490">
    <property type="entry name" value="Glucose-6-phosphate isomerase like protein, domain 1"/>
    <property type="match status" value="2"/>
</dbReference>
<name>A0A1Y4DEE5_9BACT</name>
<comment type="subunit">
    <text evidence="10">Homodimer.</text>
</comment>
<evidence type="ECO:0000256" key="7">
    <source>
        <dbReference type="ARBA" id="ARBA00022679"/>
    </source>
</evidence>
<evidence type="ECO:0000256" key="2">
    <source>
        <dbReference type="ARBA" id="ARBA00004496"/>
    </source>
</evidence>
<evidence type="ECO:0000256" key="4">
    <source>
        <dbReference type="ARBA" id="ARBA00016090"/>
    </source>
</evidence>
<evidence type="ECO:0000256" key="6">
    <source>
        <dbReference type="ARBA" id="ARBA00022576"/>
    </source>
</evidence>
<proteinExistence type="inferred from homology"/>
<dbReference type="FunFam" id="3.40.50.10490:FF:000001">
    <property type="entry name" value="Glutamine--fructose-6-phosphate aminotransferase [isomerizing]"/>
    <property type="match status" value="1"/>
</dbReference>
<comment type="function">
    <text evidence="10">Catalyzes the first step in hexosamine metabolism, converting fructose-6P into glucosamine-6P using glutamine as a nitrogen source.</text>
</comment>
<dbReference type="GO" id="GO:0046349">
    <property type="term" value="P:amino sugar biosynthetic process"/>
    <property type="evidence" value="ECO:0007669"/>
    <property type="project" value="UniProtKB-ARBA"/>
</dbReference>
<dbReference type="InterPro" id="IPR029055">
    <property type="entry name" value="Ntn_hydrolases_N"/>
</dbReference>
<accession>A0A1Y4DEE5</accession>
<evidence type="ECO:0000256" key="10">
    <source>
        <dbReference type="HAMAP-Rule" id="MF_00164"/>
    </source>
</evidence>
<dbReference type="NCBIfam" id="TIGR01135">
    <property type="entry name" value="glmS"/>
    <property type="match status" value="1"/>
</dbReference>
<keyword evidence="8" id="KW-0677">Repeat</keyword>
<evidence type="ECO:0000259" key="12">
    <source>
        <dbReference type="PROSITE" id="PS51464"/>
    </source>
</evidence>
<dbReference type="NCBIfam" id="NF001484">
    <property type="entry name" value="PRK00331.1"/>
    <property type="match status" value="1"/>
</dbReference>
<feature type="domain" description="SIS" evidence="12">
    <location>
        <begin position="288"/>
        <end position="428"/>
    </location>
</feature>
<protein>
    <recommendedName>
        <fullName evidence="4 10">Glutamine--fructose-6-phosphate aminotransferase [isomerizing]</fullName>
        <ecNumber evidence="3 10">2.6.1.16</ecNumber>
    </recommendedName>
    <alternativeName>
        <fullName evidence="10">D-fructose-6-phosphate amidotransferase</fullName>
    </alternativeName>
    <alternativeName>
        <fullName evidence="10">GFAT</fullName>
    </alternativeName>
    <alternativeName>
        <fullName evidence="10">Glucosamine-6-phosphate synthase</fullName>
    </alternativeName>
    <alternativeName>
        <fullName evidence="10">Hexosephosphate aminotransferase</fullName>
    </alternativeName>
    <alternativeName>
        <fullName evidence="10">L-glutamine--D-fructose-6-phosphate amidotransferase</fullName>
    </alternativeName>
</protein>
<keyword evidence="9" id="KW-0315">Glutamine amidotransferase</keyword>
<reference evidence="14" key="1">
    <citation type="submission" date="2017-04" db="EMBL/GenBank/DDBJ databases">
        <title>Function of individual gut microbiota members based on whole genome sequencing of pure cultures obtained from chicken caecum.</title>
        <authorList>
            <person name="Medvecky M."/>
            <person name="Cejkova D."/>
            <person name="Polansky O."/>
            <person name="Karasova D."/>
            <person name="Kubasova T."/>
            <person name="Cizek A."/>
            <person name="Rychlik I."/>
        </authorList>
    </citation>
    <scope>NUCLEOTIDE SEQUENCE [LARGE SCALE GENOMIC DNA]</scope>
    <source>
        <strain evidence="14">An273</strain>
    </source>
</reference>
<dbReference type="Pfam" id="PF13522">
    <property type="entry name" value="GATase_6"/>
    <property type="match status" value="1"/>
</dbReference>
<dbReference type="GO" id="GO:0006002">
    <property type="term" value="P:fructose 6-phosphate metabolic process"/>
    <property type="evidence" value="ECO:0007669"/>
    <property type="project" value="TreeGrafter"/>
</dbReference>
<dbReference type="InterPro" id="IPR035466">
    <property type="entry name" value="GlmS/AgaS_SIS"/>
</dbReference>
<evidence type="ECO:0000313" key="13">
    <source>
        <dbReference type="EMBL" id="OUO57533.1"/>
    </source>
</evidence>
<dbReference type="InterPro" id="IPR001347">
    <property type="entry name" value="SIS_dom"/>
</dbReference>
<dbReference type="Proteomes" id="UP000196368">
    <property type="component" value="Unassembled WGS sequence"/>
</dbReference>
<dbReference type="CDD" id="cd05008">
    <property type="entry name" value="SIS_GlmS_GlmD_1"/>
    <property type="match status" value="1"/>
</dbReference>
<dbReference type="SUPFAM" id="SSF53697">
    <property type="entry name" value="SIS domain"/>
    <property type="match status" value="1"/>
</dbReference>
<dbReference type="FunFam" id="3.60.20.10:FF:000006">
    <property type="entry name" value="Glutamine--fructose-6-phosphate aminotransferase [isomerizing]"/>
    <property type="match status" value="1"/>
</dbReference>
<dbReference type="CDD" id="cd00714">
    <property type="entry name" value="GFAT"/>
    <property type="match status" value="1"/>
</dbReference>
<comment type="caution">
    <text evidence="13">The sequence shown here is derived from an EMBL/GenBank/DDBJ whole genome shotgun (WGS) entry which is preliminary data.</text>
</comment>
<keyword evidence="14" id="KW-1185">Reference proteome</keyword>
<dbReference type="PANTHER" id="PTHR10937">
    <property type="entry name" value="GLUCOSAMINE--FRUCTOSE-6-PHOSPHATE AMINOTRANSFERASE, ISOMERIZING"/>
    <property type="match status" value="1"/>
</dbReference>
<dbReference type="InterPro" id="IPR005855">
    <property type="entry name" value="GFAT"/>
</dbReference>
<dbReference type="Gene3D" id="3.60.20.10">
    <property type="entry name" value="Glutamine Phosphoribosylpyrophosphate, subunit 1, domain 1"/>
    <property type="match status" value="1"/>
</dbReference>
<dbReference type="GO" id="GO:0004360">
    <property type="term" value="F:glutamine-fructose-6-phosphate transaminase (isomerizing) activity"/>
    <property type="evidence" value="ECO:0007669"/>
    <property type="project" value="UniProtKB-UniRule"/>
</dbReference>
<dbReference type="InterPro" id="IPR017932">
    <property type="entry name" value="GATase_2_dom"/>
</dbReference>
<evidence type="ECO:0000313" key="14">
    <source>
        <dbReference type="Proteomes" id="UP000196368"/>
    </source>
</evidence>
<feature type="active site" description="For Fru-6P isomerization activity" evidence="10">
    <location>
        <position position="608"/>
    </location>
</feature>
<keyword evidence="5 10" id="KW-0963">Cytoplasm</keyword>
<feature type="domain" description="SIS" evidence="12">
    <location>
        <begin position="461"/>
        <end position="603"/>
    </location>
</feature>
<feature type="initiator methionine" description="Removed" evidence="10">
    <location>
        <position position="1"/>
    </location>
</feature>
<dbReference type="RefSeq" id="WP_087287033.1">
    <property type="nucleotide sequence ID" value="NZ_NFJD01000001.1"/>
</dbReference>
<dbReference type="InterPro" id="IPR047084">
    <property type="entry name" value="GFAT_N"/>
</dbReference>
<keyword evidence="6 10" id="KW-0032">Aminotransferase</keyword>
<dbReference type="AlphaFoldDB" id="A0A1Y4DEE5"/>
<dbReference type="SUPFAM" id="SSF56235">
    <property type="entry name" value="N-terminal nucleophile aminohydrolases (Ntn hydrolases)"/>
    <property type="match status" value="1"/>
</dbReference>
<dbReference type="InterPro" id="IPR035490">
    <property type="entry name" value="GlmS/FrlB_SIS"/>
</dbReference>
<evidence type="ECO:0000256" key="5">
    <source>
        <dbReference type="ARBA" id="ARBA00022490"/>
    </source>
</evidence>
<evidence type="ECO:0000256" key="3">
    <source>
        <dbReference type="ARBA" id="ARBA00012916"/>
    </source>
</evidence>
<dbReference type="FunFam" id="3.40.50.10490:FF:000002">
    <property type="entry name" value="Glutamine--fructose-6-phosphate aminotransferase [isomerizing]"/>
    <property type="match status" value="1"/>
</dbReference>
<dbReference type="EC" id="2.6.1.16" evidence="3 10"/>
<dbReference type="PROSITE" id="PS51278">
    <property type="entry name" value="GATASE_TYPE_2"/>
    <property type="match status" value="1"/>
</dbReference>
<dbReference type="PROSITE" id="PS51464">
    <property type="entry name" value="SIS"/>
    <property type="match status" value="2"/>
</dbReference>
<dbReference type="GO" id="GO:0006487">
    <property type="term" value="P:protein N-linked glycosylation"/>
    <property type="evidence" value="ECO:0007669"/>
    <property type="project" value="TreeGrafter"/>
</dbReference>
<evidence type="ECO:0000256" key="9">
    <source>
        <dbReference type="ARBA" id="ARBA00022962"/>
    </source>
</evidence>
<dbReference type="GO" id="GO:0097367">
    <property type="term" value="F:carbohydrate derivative binding"/>
    <property type="evidence" value="ECO:0007669"/>
    <property type="project" value="InterPro"/>
</dbReference>